<reference evidence="2 3" key="2">
    <citation type="submission" date="2013-02" db="EMBL/GenBank/DDBJ databases">
        <title>The Genome Sequence of Plasmodium falciparum MaliPS096_E11.</title>
        <authorList>
            <consortium name="The Broad Institute Genome Sequencing Platform"/>
            <consortium name="The Broad Institute Genome Sequencing Center for Infectious Disease"/>
            <person name="Neafsey D."/>
            <person name="Cheeseman I."/>
            <person name="Volkman S."/>
            <person name="Adams J."/>
            <person name="Walker B."/>
            <person name="Young S.K."/>
            <person name="Zeng Q."/>
            <person name="Gargeya S."/>
            <person name="Fitzgerald M."/>
            <person name="Haas B."/>
            <person name="Abouelleil A."/>
            <person name="Alvarado L."/>
            <person name="Arachchi H.M."/>
            <person name="Berlin A.M."/>
            <person name="Chapman S.B."/>
            <person name="Dewar J."/>
            <person name="Goldberg J."/>
            <person name="Griggs A."/>
            <person name="Gujja S."/>
            <person name="Hansen M."/>
            <person name="Howarth C."/>
            <person name="Imamovic A."/>
            <person name="Larimer J."/>
            <person name="McCowan C."/>
            <person name="Murphy C."/>
            <person name="Neiman D."/>
            <person name="Pearson M."/>
            <person name="Priest M."/>
            <person name="Roberts A."/>
            <person name="Saif S."/>
            <person name="Shea T."/>
            <person name="Sisk P."/>
            <person name="Sykes S."/>
            <person name="Wortman J."/>
            <person name="Nusbaum C."/>
            <person name="Birren B."/>
        </authorList>
    </citation>
    <scope>NUCLEOTIDE SEQUENCE [LARGE SCALE GENOMIC DNA]</scope>
    <source>
        <strain evidence="2 3">MaliPS096_E11</strain>
    </source>
</reference>
<dbReference type="AlphaFoldDB" id="A0A024WW41"/>
<organism evidence="2 3">
    <name type="scientific">Plasmodium falciparum MaliPS096_E11</name>
    <dbReference type="NCBI Taxonomy" id="1036727"/>
    <lineage>
        <taxon>Eukaryota</taxon>
        <taxon>Sar</taxon>
        <taxon>Alveolata</taxon>
        <taxon>Apicomplexa</taxon>
        <taxon>Aconoidasida</taxon>
        <taxon>Haemosporida</taxon>
        <taxon>Plasmodiidae</taxon>
        <taxon>Plasmodium</taxon>
        <taxon>Plasmodium (Laverania)</taxon>
    </lineage>
</organism>
<protein>
    <submittedName>
        <fullName evidence="2">Uncharacterized protein</fullName>
    </submittedName>
</protein>
<dbReference type="Proteomes" id="UP000030699">
    <property type="component" value="Unassembled WGS sequence"/>
</dbReference>
<sequence length="62" mass="7734">MLIYGYDEYHLYLYNYKYHGYHYNNHYIIVVHCIKSIYFNGIYFSLSFLKSIERQQPLLNKK</sequence>
<gene>
    <name evidence="2" type="ORF">PFMALIP_01248</name>
</gene>
<feature type="transmembrane region" description="Helical" evidence="1">
    <location>
        <begin position="27"/>
        <end position="49"/>
    </location>
</feature>
<evidence type="ECO:0000313" key="2">
    <source>
        <dbReference type="EMBL" id="ETW50721.1"/>
    </source>
</evidence>
<evidence type="ECO:0000313" key="3">
    <source>
        <dbReference type="Proteomes" id="UP000030699"/>
    </source>
</evidence>
<reference evidence="2 3" key="1">
    <citation type="submission" date="2013-02" db="EMBL/GenBank/DDBJ databases">
        <title>The Genome Annotation of Plasmodium falciparum MaliPS096_E11.</title>
        <authorList>
            <consortium name="The Broad Institute Genome Sequencing Platform"/>
            <consortium name="The Broad Institute Genome Sequencing Center for Infectious Disease"/>
            <person name="Neafsey D."/>
            <person name="Hoffman S."/>
            <person name="Volkman S."/>
            <person name="Rosenthal P."/>
            <person name="Walker B."/>
            <person name="Young S.K."/>
            <person name="Zeng Q."/>
            <person name="Gargeya S."/>
            <person name="Fitzgerald M."/>
            <person name="Haas B."/>
            <person name="Abouelleil A."/>
            <person name="Allen A.W."/>
            <person name="Alvarado L."/>
            <person name="Arachchi H.M."/>
            <person name="Berlin A.M."/>
            <person name="Chapman S.B."/>
            <person name="Gainer-Dewar J."/>
            <person name="Goldberg J."/>
            <person name="Griggs A."/>
            <person name="Gujja S."/>
            <person name="Hansen M."/>
            <person name="Howarth C."/>
            <person name="Imamovic A."/>
            <person name="Ireland A."/>
            <person name="Larimer J."/>
            <person name="McCowan C."/>
            <person name="Murphy C."/>
            <person name="Pearson M."/>
            <person name="Poon T.W."/>
            <person name="Priest M."/>
            <person name="Roberts A."/>
            <person name="Saif S."/>
            <person name="Shea T."/>
            <person name="Sisk P."/>
            <person name="Sykes S."/>
            <person name="Wortman J."/>
            <person name="Nusbaum C."/>
            <person name="Birren B."/>
        </authorList>
    </citation>
    <scope>NUCLEOTIDE SEQUENCE [LARGE SCALE GENOMIC DNA]</scope>
    <source>
        <strain evidence="2 3">MaliPS096_E11</strain>
    </source>
</reference>
<name>A0A024WW41_PLAFA</name>
<accession>A0A024WW41</accession>
<keyword evidence="1" id="KW-0812">Transmembrane</keyword>
<keyword evidence="1" id="KW-0472">Membrane</keyword>
<proteinExistence type="predicted"/>
<dbReference type="EMBL" id="KI925511">
    <property type="protein sequence ID" value="ETW50721.1"/>
    <property type="molecule type" value="Genomic_DNA"/>
</dbReference>
<keyword evidence="1" id="KW-1133">Transmembrane helix</keyword>
<evidence type="ECO:0000256" key="1">
    <source>
        <dbReference type="SAM" id="Phobius"/>
    </source>
</evidence>